<dbReference type="Gene3D" id="1.20.58.760">
    <property type="entry name" value="Peptidase M41"/>
    <property type="match status" value="1"/>
</dbReference>
<dbReference type="InterPro" id="IPR037219">
    <property type="entry name" value="Peptidase_M41-like"/>
</dbReference>
<dbReference type="EMBL" id="JBGBPQ010000005">
    <property type="protein sequence ID" value="KAL1524778.1"/>
    <property type="molecule type" value="Genomic_DNA"/>
</dbReference>
<dbReference type="GO" id="GO:0005524">
    <property type="term" value="F:ATP binding"/>
    <property type="evidence" value="ECO:0007669"/>
    <property type="project" value="InterPro"/>
</dbReference>
<organism evidence="2 3">
    <name type="scientific">Prymnesium parvum</name>
    <name type="common">Toxic golden alga</name>
    <dbReference type="NCBI Taxonomy" id="97485"/>
    <lineage>
        <taxon>Eukaryota</taxon>
        <taxon>Haptista</taxon>
        <taxon>Haptophyta</taxon>
        <taxon>Prymnesiophyceae</taxon>
        <taxon>Prymnesiales</taxon>
        <taxon>Prymnesiaceae</taxon>
        <taxon>Prymnesium</taxon>
    </lineage>
</organism>
<keyword evidence="1" id="KW-1133">Transmembrane helix</keyword>
<keyword evidence="1" id="KW-0812">Transmembrane</keyword>
<dbReference type="Proteomes" id="UP001515480">
    <property type="component" value="Unassembled WGS sequence"/>
</dbReference>
<dbReference type="GO" id="GO:0006508">
    <property type="term" value="P:proteolysis"/>
    <property type="evidence" value="ECO:0007669"/>
    <property type="project" value="InterPro"/>
</dbReference>
<sequence length="339" mass="35171">MWALLPIAHLSSPRRIGSLIDPTSSRAHLREAYAVLSREGSLTSFGGALATLPLPLTPLSSAELEEITRLPSRAFIPSASAHGRRGGADLSAGLATVGLQICLAAAAVEERLPLRSLRELAWWQLPALFLAAVACATAALAVTDNFALGGRIIATAQASLPSKRAAIVRHEAGHFLLAVLLGCPVQSCMLDPLATLMDPTFEGIAGTVFLAPALEKLQSGGDPSREEVYHAAIILMGGIAAEALAYGSAEGGAADERALVSLLHASTPADQWTDADVRAYARVAVANAVLLLGKYAEALDALCDSLASGATVGECVEQIELSFVRHHSSCAVDDSLLTG</sequence>
<accession>A0AB34JRP9</accession>
<evidence type="ECO:0008006" key="4">
    <source>
        <dbReference type="Google" id="ProtNLM"/>
    </source>
</evidence>
<dbReference type="SUPFAM" id="SSF140990">
    <property type="entry name" value="FtsH protease domain-like"/>
    <property type="match status" value="1"/>
</dbReference>
<comment type="caution">
    <text evidence="2">The sequence shown here is derived from an EMBL/GenBank/DDBJ whole genome shotgun (WGS) entry which is preliminary data.</text>
</comment>
<evidence type="ECO:0000256" key="1">
    <source>
        <dbReference type="SAM" id="Phobius"/>
    </source>
</evidence>
<protein>
    <recommendedName>
        <fullName evidence="4">Peptidase M41 domain-containing protein</fullName>
    </recommendedName>
</protein>
<reference evidence="2 3" key="1">
    <citation type="journal article" date="2024" name="Science">
        <title>Giant polyketide synthase enzymes in the biosynthesis of giant marine polyether toxins.</title>
        <authorList>
            <person name="Fallon T.R."/>
            <person name="Shende V.V."/>
            <person name="Wierzbicki I.H."/>
            <person name="Pendleton A.L."/>
            <person name="Watervoot N.F."/>
            <person name="Auber R.P."/>
            <person name="Gonzalez D.J."/>
            <person name="Wisecaver J.H."/>
            <person name="Moore B.S."/>
        </authorList>
    </citation>
    <scope>NUCLEOTIDE SEQUENCE [LARGE SCALE GENOMIC DNA]</scope>
    <source>
        <strain evidence="2 3">12B1</strain>
    </source>
</reference>
<dbReference type="PANTHER" id="PTHR33471">
    <property type="entry name" value="ATP-DEPENDENT ZINC METALLOPROTEASE-RELATED"/>
    <property type="match status" value="1"/>
</dbReference>
<evidence type="ECO:0000313" key="3">
    <source>
        <dbReference type="Proteomes" id="UP001515480"/>
    </source>
</evidence>
<name>A0AB34JRP9_PRYPA</name>
<gene>
    <name evidence="2" type="ORF">AB1Y20_019660</name>
</gene>
<evidence type="ECO:0000313" key="2">
    <source>
        <dbReference type="EMBL" id="KAL1524778.1"/>
    </source>
</evidence>
<dbReference type="PANTHER" id="PTHR33471:SF7">
    <property type="entry name" value="ATP-DEPENDENT ZINC METALLOPROTEASE-RELATED"/>
    <property type="match status" value="1"/>
</dbReference>
<keyword evidence="1" id="KW-0472">Membrane</keyword>
<proteinExistence type="predicted"/>
<keyword evidence="3" id="KW-1185">Reference proteome</keyword>
<dbReference type="AlphaFoldDB" id="A0AB34JRP9"/>
<feature type="transmembrane region" description="Helical" evidence="1">
    <location>
        <begin position="120"/>
        <end position="142"/>
    </location>
</feature>
<dbReference type="GO" id="GO:0004222">
    <property type="term" value="F:metalloendopeptidase activity"/>
    <property type="evidence" value="ECO:0007669"/>
    <property type="project" value="InterPro"/>
</dbReference>
<dbReference type="GO" id="GO:0004176">
    <property type="term" value="F:ATP-dependent peptidase activity"/>
    <property type="evidence" value="ECO:0007669"/>
    <property type="project" value="InterPro"/>
</dbReference>